<reference evidence="2 3" key="1">
    <citation type="submission" date="2010-12" db="EMBL/GenBank/DDBJ databases">
        <authorList>
            <person name="Muzny D."/>
            <person name="Qin X."/>
            <person name="Deng J."/>
            <person name="Jiang H."/>
            <person name="Liu Y."/>
            <person name="Qu J."/>
            <person name="Song X.-Z."/>
            <person name="Zhang L."/>
            <person name="Thornton R."/>
            <person name="Coyle M."/>
            <person name="Francisco L."/>
            <person name="Jackson L."/>
            <person name="Javaid M."/>
            <person name="Korchina V."/>
            <person name="Kovar C."/>
            <person name="Mata R."/>
            <person name="Mathew T."/>
            <person name="Ngo R."/>
            <person name="Nguyen L."/>
            <person name="Nguyen N."/>
            <person name="Okwuonu G."/>
            <person name="Ongeri F."/>
            <person name="Pham C."/>
            <person name="Simmons D."/>
            <person name="Wilczek-Boney K."/>
            <person name="Hale W."/>
            <person name="Jakkamsetti A."/>
            <person name="Pham P."/>
            <person name="Ruth R."/>
            <person name="San Lucas F."/>
            <person name="Warren J."/>
            <person name="Zhang J."/>
            <person name="Zhao Z."/>
            <person name="Zhou C."/>
            <person name="Zhu D."/>
            <person name="Lee S."/>
            <person name="Bess C."/>
            <person name="Blankenburg K."/>
            <person name="Forbes L."/>
            <person name="Fu Q."/>
            <person name="Gubbala S."/>
            <person name="Hirani K."/>
            <person name="Jayaseelan J.C."/>
            <person name="Lara F."/>
            <person name="Munidasa M."/>
            <person name="Palculict T."/>
            <person name="Patil S."/>
            <person name="Pu L.-L."/>
            <person name="Saada N."/>
            <person name="Tang L."/>
            <person name="Weissenberger G."/>
            <person name="Zhu Y."/>
            <person name="Hemphill L."/>
            <person name="Shang Y."/>
            <person name="Youmans B."/>
            <person name="Ayvaz T."/>
            <person name="Ross M."/>
            <person name="Santibanez J."/>
            <person name="Aqrawi P."/>
            <person name="Gross S."/>
            <person name="Joshi V."/>
            <person name="Fowler G."/>
            <person name="Nazareth L."/>
            <person name="Reid J."/>
            <person name="Worley K."/>
            <person name="Petrosino J."/>
            <person name="Highlander S."/>
            <person name="Gibbs R."/>
        </authorList>
    </citation>
    <scope>NUCLEOTIDE SEQUENCE [LARGE SCALE GENOMIC DNA]</scope>
    <source>
        <strain evidence="2 3">ATCC 51599</strain>
    </source>
</reference>
<dbReference type="SUPFAM" id="SSF52833">
    <property type="entry name" value="Thioredoxin-like"/>
    <property type="match status" value="1"/>
</dbReference>
<dbReference type="InterPro" id="IPR013766">
    <property type="entry name" value="Thioredoxin_domain"/>
</dbReference>
<sequence>MEACYPAGICVPQTVLWVVSLSAPVNPGHVFAVYMSDSSLLIHRPEGGTETMVICLCADWCGTCRDYRTMLADEAPRHAGTAFAWVDVEDDDELLGDLDIETFPTLLVTVKGQPRFFGPVLPGEETLRRLLRALHEPGRPPVQVDAEVASLAAHLNSLIGVQS</sequence>
<dbReference type="PROSITE" id="PS51352">
    <property type="entry name" value="THIOREDOXIN_2"/>
    <property type="match status" value="1"/>
</dbReference>
<evidence type="ECO:0000313" key="3">
    <source>
        <dbReference type="Proteomes" id="UP000011021"/>
    </source>
</evidence>
<dbReference type="EMBL" id="AEQP01000002">
    <property type="protein sequence ID" value="EFV95587.1"/>
    <property type="molecule type" value="Genomic_DNA"/>
</dbReference>
<dbReference type="AlphaFoldDB" id="E7RUY3"/>
<accession>E7RUY3</accession>
<evidence type="ECO:0000313" key="2">
    <source>
        <dbReference type="EMBL" id="EFV95587.1"/>
    </source>
</evidence>
<proteinExistence type="predicted"/>
<dbReference type="Gene3D" id="3.40.30.10">
    <property type="entry name" value="Glutaredoxin"/>
    <property type="match status" value="1"/>
</dbReference>
<name>E7RUY3_9BURK</name>
<evidence type="ECO:0000259" key="1">
    <source>
        <dbReference type="PROSITE" id="PS51352"/>
    </source>
</evidence>
<dbReference type="InterPro" id="IPR036249">
    <property type="entry name" value="Thioredoxin-like_sf"/>
</dbReference>
<dbReference type="Pfam" id="PF00085">
    <property type="entry name" value="Thioredoxin"/>
    <property type="match status" value="1"/>
</dbReference>
<dbReference type="STRING" id="887898.HMPREF0551_0495"/>
<dbReference type="Proteomes" id="UP000011021">
    <property type="component" value="Unassembled WGS sequence"/>
</dbReference>
<comment type="caution">
    <text evidence="2">The sequence shown here is derived from an EMBL/GenBank/DDBJ whole genome shotgun (WGS) entry which is preliminary data.</text>
</comment>
<organism evidence="2 3">
    <name type="scientific">Lautropia mirabilis ATCC 51599</name>
    <dbReference type="NCBI Taxonomy" id="887898"/>
    <lineage>
        <taxon>Bacteria</taxon>
        <taxon>Pseudomonadati</taxon>
        <taxon>Pseudomonadota</taxon>
        <taxon>Betaproteobacteria</taxon>
        <taxon>Burkholderiales</taxon>
        <taxon>Burkholderiaceae</taxon>
        <taxon>Lautropia</taxon>
    </lineage>
</organism>
<dbReference type="eggNOG" id="COG0526">
    <property type="taxonomic scope" value="Bacteria"/>
</dbReference>
<gene>
    <name evidence="2" type="ORF">HMPREF0551_0495</name>
</gene>
<feature type="domain" description="Thioredoxin" evidence="1">
    <location>
        <begin position="5"/>
        <end position="136"/>
    </location>
</feature>
<keyword evidence="3" id="KW-1185">Reference proteome</keyword>
<dbReference type="HOGENOM" id="CLU_141074_0_0_4"/>
<protein>
    <recommendedName>
        <fullName evidence="1">Thioredoxin domain-containing protein</fullName>
    </recommendedName>
</protein>